<dbReference type="EMBL" id="SMCP01000008">
    <property type="protein sequence ID" value="TCV85741.1"/>
    <property type="molecule type" value="Genomic_DNA"/>
</dbReference>
<name>A0A4R3Y318_9PAST</name>
<dbReference type="AlphaFoldDB" id="A0A4R3Y318"/>
<accession>A0A4R3Y318</accession>
<dbReference type="Proteomes" id="UP000294619">
    <property type="component" value="Unassembled WGS sequence"/>
</dbReference>
<organism evidence="1 2">
    <name type="scientific">Testudinibacter aquarius</name>
    <dbReference type="NCBI Taxonomy" id="1524974"/>
    <lineage>
        <taxon>Bacteria</taxon>
        <taxon>Pseudomonadati</taxon>
        <taxon>Pseudomonadota</taxon>
        <taxon>Gammaproteobacteria</taxon>
        <taxon>Pasteurellales</taxon>
        <taxon>Pasteurellaceae</taxon>
        <taxon>Testudinibacter</taxon>
    </lineage>
</organism>
<sequence length="33" mass="3879">MAAEKLTKKRLFQLLIALAILLAAFLYRTYCYQ</sequence>
<evidence type="ECO:0000313" key="1">
    <source>
        <dbReference type="EMBL" id="TCV85741.1"/>
    </source>
</evidence>
<gene>
    <name evidence="1" type="ORF">EDC16_10848</name>
</gene>
<evidence type="ECO:0000313" key="2">
    <source>
        <dbReference type="Proteomes" id="UP000294619"/>
    </source>
</evidence>
<protein>
    <submittedName>
        <fullName evidence="1">Uncharacterized protein</fullName>
    </submittedName>
</protein>
<reference evidence="1 2" key="1">
    <citation type="submission" date="2019-03" db="EMBL/GenBank/DDBJ databases">
        <title>Genomic Encyclopedia of Type Strains, Phase IV (KMG-IV): sequencing the most valuable type-strain genomes for metagenomic binning, comparative biology and taxonomic classification.</title>
        <authorList>
            <person name="Goeker M."/>
        </authorList>
    </citation>
    <scope>NUCLEOTIDE SEQUENCE [LARGE SCALE GENOMIC DNA]</scope>
    <source>
        <strain evidence="1 2">DSM 28140</strain>
    </source>
</reference>
<proteinExistence type="predicted"/>
<comment type="caution">
    <text evidence="1">The sequence shown here is derived from an EMBL/GenBank/DDBJ whole genome shotgun (WGS) entry which is preliminary data.</text>
</comment>